<evidence type="ECO:0000256" key="4">
    <source>
        <dbReference type="ARBA" id="ARBA00023136"/>
    </source>
</evidence>
<dbReference type="InterPro" id="IPR007632">
    <property type="entry name" value="Anoctamin"/>
</dbReference>
<dbReference type="AlphaFoldDB" id="F4PM23"/>
<evidence type="ECO:0000256" key="5">
    <source>
        <dbReference type="SAM" id="MobiDB-lite"/>
    </source>
</evidence>
<keyword evidence="9" id="KW-1185">Reference proteome</keyword>
<evidence type="ECO:0000256" key="2">
    <source>
        <dbReference type="ARBA" id="ARBA00022692"/>
    </source>
</evidence>
<organism evidence="8 9">
    <name type="scientific">Cavenderia fasciculata</name>
    <name type="common">Slime mold</name>
    <name type="synonym">Dictyostelium fasciculatum</name>
    <dbReference type="NCBI Taxonomy" id="261658"/>
    <lineage>
        <taxon>Eukaryota</taxon>
        <taxon>Amoebozoa</taxon>
        <taxon>Evosea</taxon>
        <taxon>Eumycetozoa</taxon>
        <taxon>Dictyostelia</taxon>
        <taxon>Acytosteliales</taxon>
        <taxon>Cavenderiaceae</taxon>
        <taxon>Cavenderia</taxon>
    </lineage>
</organism>
<feature type="transmembrane region" description="Helical" evidence="6">
    <location>
        <begin position="388"/>
        <end position="409"/>
    </location>
</feature>
<evidence type="ECO:0000313" key="9">
    <source>
        <dbReference type="Proteomes" id="UP000007797"/>
    </source>
</evidence>
<protein>
    <recommendedName>
        <fullName evidence="7">Anoctamin transmembrane domain-containing protein</fullName>
    </recommendedName>
</protein>
<dbReference type="GeneID" id="14875575"/>
<dbReference type="Proteomes" id="UP000007797">
    <property type="component" value="Unassembled WGS sequence"/>
</dbReference>
<name>F4PM23_CACFS</name>
<dbReference type="GO" id="GO:0005886">
    <property type="term" value="C:plasma membrane"/>
    <property type="evidence" value="ECO:0007669"/>
    <property type="project" value="EnsemblProtists"/>
</dbReference>
<dbReference type="GO" id="GO:0005254">
    <property type="term" value="F:chloride channel activity"/>
    <property type="evidence" value="ECO:0007669"/>
    <property type="project" value="TreeGrafter"/>
</dbReference>
<feature type="transmembrane region" description="Helical" evidence="6">
    <location>
        <begin position="309"/>
        <end position="332"/>
    </location>
</feature>
<accession>F4PM23</accession>
<feature type="transmembrane region" description="Helical" evidence="6">
    <location>
        <begin position="178"/>
        <end position="198"/>
    </location>
</feature>
<sequence>MSLFDNNQNNQNNNNNNSRNVNGNSTHNPLNWEIVIVINKLKDKYATSTLSNTTELLSLNKLVTQVHIGELDQNNIFILVGSYESDLRHFAKSSLIRSGIGMIHDHTLFTEAERLHIIENRLQVDQRLKYLYDNDSIEMFPYHQPDQLKILRKQWYKGRIFNLPSNIANRYFGEEISFYFLFLNFYNFGLFLLSLFGIPVSIIQYVTDPYMISGALFAVLMCIFSSFFLEVWKRFQSIYAWNWHSNDFRDGEQALPSYKTSHNKIGVYHSDIFLTKKDFTENELELVEPYMTDIPYMSKKRSRTKSLKMTFTFTVVTVLVLLVAMSTIAIFSLRIVLKAIQEQLIGTSLGSVISACFIQLFNYVYRMLAYWLTRYEGHRIQSTFNQSLTVKLFLFQFVNTFSGLFYIGFVKDNVELWGDKGLEDTCSYSNRLPGLWKGCVTDLEFQIFSIILVNFFSGIFTELILPKLIVYVNKIKGHTKFSKKSSLPCEEQFYLPKFDTFDEFNEIIIQFALISMFAGVLPFSPLLALINNIFENKIDAYKLCYSHRRPTYKGSNGIGHWYRFLVLIGVFSVITNSLFIGFSFPTLLKFTNDPYTILWTVVILEHMILMFKWVVSALIPDQTHLVRKMKSIHGFVKIAILDKYLSDHGLGNRNSLINVQAEGFEFNNPHHRDDPNHEATGNIIAQFFDANPPEEKEKDDDDDDENISPIHIIATTFGKIEGAL</sequence>
<evidence type="ECO:0000256" key="3">
    <source>
        <dbReference type="ARBA" id="ARBA00022989"/>
    </source>
</evidence>
<keyword evidence="4 6" id="KW-0472">Membrane</keyword>
<evidence type="ECO:0000313" key="8">
    <source>
        <dbReference type="EMBL" id="EGG22726.1"/>
    </source>
</evidence>
<dbReference type="PANTHER" id="PTHR12308">
    <property type="entry name" value="ANOCTAMIN"/>
    <property type="match status" value="1"/>
</dbReference>
<keyword evidence="2 6" id="KW-0812">Transmembrane</keyword>
<feature type="region of interest" description="Disordered" evidence="5">
    <location>
        <begin position="1"/>
        <end position="25"/>
    </location>
</feature>
<feature type="transmembrane region" description="Helical" evidence="6">
    <location>
        <begin position="344"/>
        <end position="365"/>
    </location>
</feature>
<dbReference type="Pfam" id="PF04547">
    <property type="entry name" value="Anoctamin"/>
    <property type="match status" value="1"/>
</dbReference>
<dbReference type="OrthoDB" id="18915at2759"/>
<comment type="subcellular location">
    <subcellularLocation>
        <location evidence="1">Membrane</location>
        <topology evidence="1">Multi-pass membrane protein</topology>
    </subcellularLocation>
</comment>
<reference evidence="9" key="1">
    <citation type="journal article" date="2011" name="Genome Res.">
        <title>Phylogeny-wide analysis of social amoeba genomes highlights ancient origins for complex intercellular communication.</title>
        <authorList>
            <person name="Heidel A.J."/>
            <person name="Lawal H.M."/>
            <person name="Felder M."/>
            <person name="Schilde C."/>
            <person name="Helps N.R."/>
            <person name="Tunggal B."/>
            <person name="Rivero F."/>
            <person name="John U."/>
            <person name="Schleicher M."/>
            <person name="Eichinger L."/>
            <person name="Platzer M."/>
            <person name="Noegel A.A."/>
            <person name="Schaap P."/>
            <person name="Gloeckner G."/>
        </authorList>
    </citation>
    <scope>NUCLEOTIDE SEQUENCE [LARGE SCALE GENOMIC DNA]</scope>
    <source>
        <strain evidence="9">SH3</strain>
    </source>
</reference>
<gene>
    <name evidence="8" type="ORF">DFA_04856</name>
</gene>
<dbReference type="EMBL" id="GL883008">
    <property type="protein sequence ID" value="EGG22726.1"/>
    <property type="molecule type" value="Genomic_DNA"/>
</dbReference>
<dbReference type="InterPro" id="IPR049452">
    <property type="entry name" value="Anoctamin_TM"/>
</dbReference>
<evidence type="ECO:0000256" key="6">
    <source>
        <dbReference type="SAM" id="Phobius"/>
    </source>
</evidence>
<evidence type="ECO:0000259" key="7">
    <source>
        <dbReference type="Pfam" id="PF04547"/>
    </source>
</evidence>
<dbReference type="PANTHER" id="PTHR12308:SF73">
    <property type="entry name" value="ANOCTAMIN"/>
    <property type="match status" value="1"/>
</dbReference>
<feature type="transmembrane region" description="Helical" evidence="6">
    <location>
        <begin position="210"/>
        <end position="229"/>
    </location>
</feature>
<keyword evidence="3 6" id="KW-1133">Transmembrane helix</keyword>
<dbReference type="RefSeq" id="XP_004360577.1">
    <property type="nucleotide sequence ID" value="XM_004360520.1"/>
</dbReference>
<feature type="domain" description="Anoctamin transmembrane" evidence="7">
    <location>
        <begin position="170"/>
        <end position="629"/>
    </location>
</feature>
<evidence type="ECO:0000256" key="1">
    <source>
        <dbReference type="ARBA" id="ARBA00004141"/>
    </source>
</evidence>
<dbReference type="OMA" id="NILTEWE"/>
<feature type="transmembrane region" description="Helical" evidence="6">
    <location>
        <begin position="507"/>
        <end position="530"/>
    </location>
</feature>
<dbReference type="GO" id="GO:0017128">
    <property type="term" value="F:phospholipid scramblase activity"/>
    <property type="evidence" value="ECO:0007669"/>
    <property type="project" value="EnsemblProtists"/>
</dbReference>
<proteinExistence type="predicted"/>
<feature type="transmembrane region" description="Helical" evidence="6">
    <location>
        <begin position="561"/>
        <end position="584"/>
    </location>
</feature>
<feature type="transmembrane region" description="Helical" evidence="6">
    <location>
        <begin position="596"/>
        <end position="619"/>
    </location>
</feature>
<dbReference type="KEGG" id="dfa:DFA_04856"/>